<dbReference type="OrthoDB" id="4951845at2759"/>
<dbReference type="Pfam" id="PF22041">
    <property type="entry name" value="GST_C_7"/>
    <property type="match status" value="1"/>
</dbReference>
<dbReference type="Proteomes" id="UP000703269">
    <property type="component" value="Unassembled WGS sequence"/>
</dbReference>
<evidence type="ECO:0000313" key="3">
    <source>
        <dbReference type="Proteomes" id="UP000703269"/>
    </source>
</evidence>
<dbReference type="InterPro" id="IPR036249">
    <property type="entry name" value="Thioredoxin-like_sf"/>
</dbReference>
<dbReference type="EMBL" id="BPQB01000022">
    <property type="protein sequence ID" value="GJE91649.1"/>
    <property type="molecule type" value="Genomic_DNA"/>
</dbReference>
<dbReference type="InterPro" id="IPR036282">
    <property type="entry name" value="Glutathione-S-Trfase_C_sf"/>
</dbReference>
<dbReference type="SUPFAM" id="SSF52833">
    <property type="entry name" value="Thioredoxin-like"/>
    <property type="match status" value="1"/>
</dbReference>
<dbReference type="InterPro" id="IPR054416">
    <property type="entry name" value="GST_UstS-like_C"/>
</dbReference>
<comment type="caution">
    <text evidence="2">The sequence shown here is derived from an EMBL/GenBank/DDBJ whole genome shotgun (WGS) entry which is preliminary data.</text>
</comment>
<protein>
    <submittedName>
        <fullName evidence="2">Glutathione S-transferase</fullName>
    </submittedName>
</protein>
<dbReference type="PROSITE" id="PS50404">
    <property type="entry name" value="GST_NTER"/>
    <property type="match status" value="1"/>
</dbReference>
<accession>A0A9P3GC49</accession>
<keyword evidence="3" id="KW-1185">Reference proteome</keyword>
<dbReference type="Pfam" id="PF13409">
    <property type="entry name" value="GST_N_2"/>
    <property type="match status" value="1"/>
</dbReference>
<evidence type="ECO:0000259" key="1">
    <source>
        <dbReference type="PROSITE" id="PS50404"/>
    </source>
</evidence>
<feature type="domain" description="GST N-terminal" evidence="1">
    <location>
        <begin position="11"/>
        <end position="102"/>
    </location>
</feature>
<gene>
    <name evidence="2" type="ORF">PsYK624_077990</name>
</gene>
<dbReference type="SUPFAM" id="SSF47616">
    <property type="entry name" value="GST C-terminal domain-like"/>
    <property type="match status" value="1"/>
</dbReference>
<dbReference type="AlphaFoldDB" id="A0A9P3GC49"/>
<proteinExistence type="predicted"/>
<organism evidence="2 3">
    <name type="scientific">Phanerochaete sordida</name>
    <dbReference type="NCBI Taxonomy" id="48140"/>
    <lineage>
        <taxon>Eukaryota</taxon>
        <taxon>Fungi</taxon>
        <taxon>Dikarya</taxon>
        <taxon>Basidiomycota</taxon>
        <taxon>Agaricomycotina</taxon>
        <taxon>Agaricomycetes</taxon>
        <taxon>Polyporales</taxon>
        <taxon>Phanerochaetaceae</taxon>
        <taxon>Phanerochaete</taxon>
    </lineage>
</organism>
<dbReference type="Gene3D" id="3.40.30.10">
    <property type="entry name" value="Glutaredoxin"/>
    <property type="match status" value="1"/>
</dbReference>
<dbReference type="InterPro" id="IPR004045">
    <property type="entry name" value="Glutathione_S-Trfase_N"/>
</dbReference>
<name>A0A9P3GC49_9APHY</name>
<sequence length="251" mass="28365">MSDVLILYDIPGNTDKCKAWSPSTWKARFALNIKGVAYKTEWVEYPDIAKVYEKYGLEALYKEDDGSPLYTLPVVHDPSTGRTIAESSDIAKYLDQTHPNTPPLFPKGTLALHEAFRVAYGPVHLATWHLVCCAVWGCLTEGSRDFYRRTREADIGKPLEELRTEEHWADAEAQFGKLAGWLAANGEGDAGDWVIGRDSVCFADVRVVSGLMWAKMSMGEESEDWKRICGWHGGRWKRIVDNFEPYTQVDL</sequence>
<evidence type="ECO:0000313" key="2">
    <source>
        <dbReference type="EMBL" id="GJE91649.1"/>
    </source>
</evidence>
<dbReference type="Gene3D" id="1.20.1050.10">
    <property type="match status" value="1"/>
</dbReference>
<reference evidence="2 3" key="1">
    <citation type="submission" date="2021-08" db="EMBL/GenBank/DDBJ databases">
        <title>Draft Genome Sequence of Phanerochaete sordida strain YK-624.</title>
        <authorList>
            <person name="Mori T."/>
            <person name="Dohra H."/>
            <person name="Suzuki T."/>
            <person name="Kawagishi H."/>
            <person name="Hirai H."/>
        </authorList>
    </citation>
    <scope>NUCLEOTIDE SEQUENCE [LARGE SCALE GENOMIC DNA]</scope>
    <source>
        <strain evidence="2 3">YK-624</strain>
    </source>
</reference>